<evidence type="ECO:0000313" key="1">
    <source>
        <dbReference type="EMBL" id="GGB17880.1"/>
    </source>
</evidence>
<keyword evidence="2" id="KW-1185">Reference proteome</keyword>
<protein>
    <submittedName>
        <fullName evidence="1">Uncharacterized protein</fullName>
    </submittedName>
</protein>
<dbReference type="AlphaFoldDB" id="A0A916WPM8"/>
<proteinExistence type="predicted"/>
<organism evidence="1 2">
    <name type="scientific">Gordonia jinhuaensis</name>
    <dbReference type="NCBI Taxonomy" id="1517702"/>
    <lineage>
        <taxon>Bacteria</taxon>
        <taxon>Bacillati</taxon>
        <taxon>Actinomycetota</taxon>
        <taxon>Actinomycetes</taxon>
        <taxon>Mycobacteriales</taxon>
        <taxon>Gordoniaceae</taxon>
        <taxon>Gordonia</taxon>
    </lineage>
</organism>
<reference evidence="1" key="1">
    <citation type="journal article" date="2014" name="Int. J. Syst. Evol. Microbiol.">
        <title>Complete genome sequence of Corynebacterium casei LMG S-19264T (=DSM 44701T), isolated from a smear-ripened cheese.</title>
        <authorList>
            <consortium name="US DOE Joint Genome Institute (JGI-PGF)"/>
            <person name="Walter F."/>
            <person name="Albersmeier A."/>
            <person name="Kalinowski J."/>
            <person name="Ruckert C."/>
        </authorList>
    </citation>
    <scope>NUCLEOTIDE SEQUENCE</scope>
    <source>
        <strain evidence="1">CGMCC 1.12827</strain>
    </source>
</reference>
<reference evidence="1" key="2">
    <citation type="submission" date="2020-09" db="EMBL/GenBank/DDBJ databases">
        <authorList>
            <person name="Sun Q."/>
            <person name="Zhou Y."/>
        </authorList>
    </citation>
    <scope>NUCLEOTIDE SEQUENCE</scope>
    <source>
        <strain evidence="1">CGMCC 1.12827</strain>
    </source>
</reference>
<accession>A0A916WPM8</accession>
<sequence>MTIPWTCRGPRVKFSPGKSVTPLVPVMLLIIITPTNRATRIVKYWLFSRAKAGSARVPDFAEPVSAGESGLSEELSELLAGAVVEESGLSAGSFAEVEVICERTGCPDVPALFGLSSFMVVLFTGVDYARSATGAVTR</sequence>
<gene>
    <name evidence="1" type="ORF">GCM10011489_02460</name>
</gene>
<dbReference type="EMBL" id="BMGC01000001">
    <property type="protein sequence ID" value="GGB17880.1"/>
    <property type="molecule type" value="Genomic_DNA"/>
</dbReference>
<comment type="caution">
    <text evidence="1">The sequence shown here is derived from an EMBL/GenBank/DDBJ whole genome shotgun (WGS) entry which is preliminary data.</text>
</comment>
<evidence type="ECO:0000313" key="2">
    <source>
        <dbReference type="Proteomes" id="UP000621454"/>
    </source>
</evidence>
<name>A0A916WPM8_9ACTN</name>
<dbReference type="Proteomes" id="UP000621454">
    <property type="component" value="Unassembled WGS sequence"/>
</dbReference>